<dbReference type="SUPFAM" id="SSF55785">
    <property type="entry name" value="PYP-like sensor domain (PAS domain)"/>
    <property type="match status" value="1"/>
</dbReference>
<dbReference type="PROSITE" id="PS50887">
    <property type="entry name" value="GGDEF"/>
    <property type="match status" value="1"/>
</dbReference>
<feature type="domain" description="EAL" evidence="2">
    <location>
        <begin position="272"/>
        <end position="528"/>
    </location>
</feature>
<feature type="domain" description="GGDEF" evidence="3">
    <location>
        <begin position="133"/>
        <end position="266"/>
    </location>
</feature>
<name>A0A2I1DMM5_9PROT</name>
<dbReference type="Pfam" id="PF00990">
    <property type="entry name" value="GGDEF"/>
    <property type="match status" value="1"/>
</dbReference>
<dbReference type="CDD" id="cd01949">
    <property type="entry name" value="GGDEF"/>
    <property type="match status" value="1"/>
</dbReference>
<dbReference type="NCBIfam" id="TIGR00254">
    <property type="entry name" value="GGDEF"/>
    <property type="match status" value="1"/>
</dbReference>
<dbReference type="InterPro" id="IPR000014">
    <property type="entry name" value="PAS"/>
</dbReference>
<sequence length="534" mass="58639">MAENLLGQKISQIQGQPLDTVFQIINETTREAVPNPVHRVLDEGRVMGLANHTTLISADGSEYAIEDSAAPIRSRSGEILGVVLVFHDVSQRRQLAEQLAHQAGHDYLTQLPNRLLFQHELENVCQCDDRKQRKFYVAILDLDGFKQINDLFGHNSGDLLLKALAKRMKRLFGKENIIARLGGDEFGLILFAPLDKPVIESMLAQALRKITDPVEVLGSLVTVSATVGLSAFPEDAHNPGQLMRLADLAMYAAKAAGRNTFAFYDEVLEARQQAIAEGVRLAEEALKESALVLWYQPLVALHGPVLGVEALLRLDRGDGTLLSPDSFFSALDHPLLAGKIGRFVLDSAIHQGLLWLEQGIRLRIGINISARHLLDSSFMQDMHAVLEGYPDFPRELIELEVTESAPMLDFPSAIMTLQAINALGIHIALDDFGTGNASLTYLQKLPAQTIKIDQSFVRDILVDDKDLAIVTGVTSTAQALGMEIVAEGVETLEHARKLERLGVNLLQGYAIAKPMPAAAIPDWVRSYQPLLANQ</sequence>
<dbReference type="Gene3D" id="3.30.450.20">
    <property type="entry name" value="PAS domain"/>
    <property type="match status" value="1"/>
</dbReference>
<proteinExistence type="predicted"/>
<dbReference type="CDD" id="cd01948">
    <property type="entry name" value="EAL"/>
    <property type="match status" value="1"/>
</dbReference>
<feature type="domain" description="PAC" evidence="1">
    <location>
        <begin position="49"/>
        <end position="101"/>
    </location>
</feature>
<dbReference type="SMART" id="SM00086">
    <property type="entry name" value="PAC"/>
    <property type="match status" value="1"/>
</dbReference>
<dbReference type="AlphaFoldDB" id="A0A2I1DMM5"/>
<reference evidence="4 5" key="1">
    <citation type="submission" date="2017-03" db="EMBL/GenBank/DDBJ databases">
        <title>Draft genime sequence of the acidophilic sulfur-oxidizing bacterium Acidithiobacillus sp. SH, isolated from seawater.</title>
        <authorList>
            <person name="Sharmin S."/>
            <person name="Tokuhisa M."/>
            <person name="Kanao T."/>
            <person name="Kamimura K."/>
        </authorList>
    </citation>
    <scope>NUCLEOTIDE SEQUENCE [LARGE SCALE GENOMIC DNA]</scope>
    <source>
        <strain evidence="4 5">SH</strain>
    </source>
</reference>
<dbReference type="PANTHER" id="PTHR44757">
    <property type="entry name" value="DIGUANYLATE CYCLASE DGCP"/>
    <property type="match status" value="1"/>
</dbReference>
<dbReference type="PROSITE" id="PS50113">
    <property type="entry name" value="PAC"/>
    <property type="match status" value="1"/>
</dbReference>
<dbReference type="SMART" id="SM00052">
    <property type="entry name" value="EAL"/>
    <property type="match status" value="1"/>
</dbReference>
<dbReference type="InterPro" id="IPR001610">
    <property type="entry name" value="PAC"/>
</dbReference>
<dbReference type="InterPro" id="IPR043128">
    <property type="entry name" value="Rev_trsase/Diguanyl_cyclase"/>
</dbReference>
<dbReference type="InterPro" id="IPR035965">
    <property type="entry name" value="PAS-like_dom_sf"/>
</dbReference>
<keyword evidence="5" id="KW-1185">Reference proteome</keyword>
<dbReference type="InterPro" id="IPR000700">
    <property type="entry name" value="PAS-assoc_C"/>
</dbReference>
<dbReference type="NCBIfam" id="TIGR00229">
    <property type="entry name" value="sensory_box"/>
    <property type="match status" value="1"/>
</dbReference>
<evidence type="ECO:0000313" key="4">
    <source>
        <dbReference type="EMBL" id="PKY11118.1"/>
    </source>
</evidence>
<accession>A0A2I1DMM5</accession>
<dbReference type="OrthoDB" id="5291908at2"/>
<dbReference type="Proteomes" id="UP000234329">
    <property type="component" value="Unassembled WGS sequence"/>
</dbReference>
<dbReference type="InterPro" id="IPR052155">
    <property type="entry name" value="Biofilm_reg_signaling"/>
</dbReference>
<dbReference type="InterPro" id="IPR029787">
    <property type="entry name" value="Nucleotide_cyclase"/>
</dbReference>
<evidence type="ECO:0000259" key="1">
    <source>
        <dbReference type="PROSITE" id="PS50113"/>
    </source>
</evidence>
<protein>
    <recommendedName>
        <fullName evidence="6">Diguanylate cyclase</fullName>
    </recommendedName>
</protein>
<dbReference type="Pfam" id="PF08448">
    <property type="entry name" value="PAS_4"/>
    <property type="match status" value="1"/>
</dbReference>
<dbReference type="PROSITE" id="PS50883">
    <property type="entry name" value="EAL"/>
    <property type="match status" value="1"/>
</dbReference>
<evidence type="ECO:0000259" key="2">
    <source>
        <dbReference type="PROSITE" id="PS50883"/>
    </source>
</evidence>
<organism evidence="4 5">
    <name type="scientific">Acidithiobacillus marinus</name>
    <dbReference type="NCBI Taxonomy" id="187490"/>
    <lineage>
        <taxon>Bacteria</taxon>
        <taxon>Pseudomonadati</taxon>
        <taxon>Pseudomonadota</taxon>
        <taxon>Acidithiobacillia</taxon>
        <taxon>Acidithiobacillales</taxon>
        <taxon>Acidithiobacillaceae</taxon>
        <taxon>Acidithiobacillus</taxon>
    </lineage>
</organism>
<dbReference type="Gene3D" id="3.20.20.450">
    <property type="entry name" value="EAL domain"/>
    <property type="match status" value="1"/>
</dbReference>
<evidence type="ECO:0008006" key="6">
    <source>
        <dbReference type="Google" id="ProtNLM"/>
    </source>
</evidence>
<dbReference type="CDD" id="cd00130">
    <property type="entry name" value="PAS"/>
    <property type="match status" value="1"/>
</dbReference>
<dbReference type="InterPro" id="IPR035919">
    <property type="entry name" value="EAL_sf"/>
</dbReference>
<comment type="caution">
    <text evidence="4">The sequence shown here is derived from an EMBL/GenBank/DDBJ whole genome shotgun (WGS) entry which is preliminary data.</text>
</comment>
<dbReference type="Gene3D" id="3.30.70.270">
    <property type="match status" value="1"/>
</dbReference>
<dbReference type="SMART" id="SM00267">
    <property type="entry name" value="GGDEF"/>
    <property type="match status" value="1"/>
</dbReference>
<dbReference type="FunCoup" id="A0A2I1DMM5">
    <property type="interactions" value="274"/>
</dbReference>
<gene>
    <name evidence="4" type="ORF">B1757_05910</name>
</gene>
<evidence type="ECO:0000313" key="5">
    <source>
        <dbReference type="Proteomes" id="UP000234329"/>
    </source>
</evidence>
<dbReference type="Pfam" id="PF00563">
    <property type="entry name" value="EAL"/>
    <property type="match status" value="1"/>
</dbReference>
<dbReference type="InterPro" id="IPR013656">
    <property type="entry name" value="PAS_4"/>
</dbReference>
<dbReference type="InParanoid" id="A0A2I1DMM5"/>
<dbReference type="InterPro" id="IPR000160">
    <property type="entry name" value="GGDEF_dom"/>
</dbReference>
<dbReference type="InterPro" id="IPR001633">
    <property type="entry name" value="EAL_dom"/>
</dbReference>
<dbReference type="SUPFAM" id="SSF55073">
    <property type="entry name" value="Nucleotide cyclase"/>
    <property type="match status" value="1"/>
</dbReference>
<dbReference type="SUPFAM" id="SSF141868">
    <property type="entry name" value="EAL domain-like"/>
    <property type="match status" value="1"/>
</dbReference>
<dbReference type="EMBL" id="MXAV01000024">
    <property type="protein sequence ID" value="PKY11118.1"/>
    <property type="molecule type" value="Genomic_DNA"/>
</dbReference>
<evidence type="ECO:0000259" key="3">
    <source>
        <dbReference type="PROSITE" id="PS50887"/>
    </source>
</evidence>
<dbReference type="PANTHER" id="PTHR44757:SF4">
    <property type="entry name" value="DIGUANYLATE CYCLASE DGCE-RELATED"/>
    <property type="match status" value="1"/>
</dbReference>